<name>A0A849KBH2_9BURK</name>
<dbReference type="Proteomes" id="UP000552954">
    <property type="component" value="Unassembled WGS sequence"/>
</dbReference>
<evidence type="ECO:0000313" key="2">
    <source>
        <dbReference type="Proteomes" id="UP000552954"/>
    </source>
</evidence>
<accession>A0A849KBH2</accession>
<organism evidence="1 2">
    <name type="scientific">Ramlibacter montanisoli</name>
    <dbReference type="NCBI Taxonomy" id="2732512"/>
    <lineage>
        <taxon>Bacteria</taxon>
        <taxon>Pseudomonadati</taxon>
        <taxon>Pseudomonadota</taxon>
        <taxon>Betaproteobacteria</taxon>
        <taxon>Burkholderiales</taxon>
        <taxon>Comamonadaceae</taxon>
        <taxon>Ramlibacter</taxon>
    </lineage>
</organism>
<proteinExistence type="predicted"/>
<reference evidence="1 2" key="2">
    <citation type="submission" date="2020-06" db="EMBL/GenBank/DDBJ databases">
        <title>Ramlibacter rhizophilus sp. nov., isolated from rhizosphere soil of national flower Mugunghwa from South Korea.</title>
        <authorList>
            <person name="Zheng-Fei Y."/>
            <person name="Huan T."/>
        </authorList>
    </citation>
    <scope>NUCLEOTIDE SEQUENCE [LARGE SCALE GENOMIC DNA]</scope>
    <source>
        <strain evidence="1 2">B156</strain>
    </source>
</reference>
<dbReference type="EMBL" id="JABFCS010000001">
    <property type="protein sequence ID" value="NNU42856.1"/>
    <property type="molecule type" value="Genomic_DNA"/>
</dbReference>
<keyword evidence="2" id="KW-1185">Reference proteome</keyword>
<comment type="caution">
    <text evidence="1">The sequence shown here is derived from an EMBL/GenBank/DDBJ whole genome shotgun (WGS) entry which is preliminary data.</text>
</comment>
<dbReference type="AlphaFoldDB" id="A0A849KBH2"/>
<reference evidence="1 2" key="1">
    <citation type="submission" date="2020-05" db="EMBL/GenBank/DDBJ databases">
        <authorList>
            <person name="Khan S.A."/>
            <person name="Jeon C.O."/>
            <person name="Chun B.H."/>
        </authorList>
    </citation>
    <scope>NUCLEOTIDE SEQUENCE [LARGE SCALE GENOMIC DNA]</scope>
    <source>
        <strain evidence="1 2">B156</strain>
    </source>
</reference>
<gene>
    <name evidence="1" type="ORF">HK415_06275</name>
</gene>
<sequence>MIPAKTAAAHQVLKDRSMALTPRQRTALILIDGKRGLPEVLQSGATPDDIERLFELQLVTNAVPAATVSPQRPALGAQDRYAAAYPIAARLTASLGLRGAPLNIAVEAATCYEELVAVSARIRDAVGADRFAPLATALGEG</sequence>
<protein>
    <submittedName>
        <fullName evidence="1">Uncharacterized protein</fullName>
    </submittedName>
</protein>
<dbReference type="RefSeq" id="WP_171557416.1">
    <property type="nucleotide sequence ID" value="NZ_JABFCS010000001.1"/>
</dbReference>
<evidence type="ECO:0000313" key="1">
    <source>
        <dbReference type="EMBL" id="NNU42856.1"/>
    </source>
</evidence>